<feature type="region of interest" description="Disordered" evidence="1">
    <location>
        <begin position="676"/>
        <end position="695"/>
    </location>
</feature>
<dbReference type="InterPro" id="IPR005135">
    <property type="entry name" value="Endo/exonuclease/phosphatase"/>
</dbReference>
<dbReference type="Proteomes" id="UP000318693">
    <property type="component" value="Unassembled WGS sequence"/>
</dbReference>
<dbReference type="InterPro" id="IPR036415">
    <property type="entry name" value="Lamin_tail_dom_sf"/>
</dbReference>
<gene>
    <name evidence="4" type="ORF">FJ693_05295</name>
</gene>
<dbReference type="SUPFAM" id="SSF56219">
    <property type="entry name" value="DNase I-like"/>
    <property type="match status" value="1"/>
</dbReference>
<feature type="chain" id="PRO_5022035645" evidence="2">
    <location>
        <begin position="37"/>
        <end position="840"/>
    </location>
</feature>
<dbReference type="CDD" id="cd04486">
    <property type="entry name" value="YhcR_OBF_like"/>
    <property type="match status" value="1"/>
</dbReference>
<dbReference type="NCBIfam" id="NF033681">
    <property type="entry name" value="ExeM_NucH_DNase"/>
    <property type="match status" value="1"/>
</dbReference>
<evidence type="ECO:0000256" key="2">
    <source>
        <dbReference type="SAM" id="SignalP"/>
    </source>
</evidence>
<keyword evidence="4" id="KW-0255">Endonuclease</keyword>
<dbReference type="Pfam" id="PF03372">
    <property type="entry name" value="Exo_endo_phos"/>
    <property type="match status" value="1"/>
</dbReference>
<accession>A0A552WUK7</accession>
<feature type="signal peptide" evidence="2">
    <location>
        <begin position="1"/>
        <end position="36"/>
    </location>
</feature>
<proteinExistence type="predicted"/>
<sequence>MVVSPRNISSLRRAGVTAAAAGALVAAPLAAIPAVAAPDGSGVVINEAYLVGGSSGQPYTHKFVELHNPTDAPVDLAGMSLQYKSAGGTSFTGLVSLSGTIPADGYFLVQGGANNNAGAGLPLPPPDQVAGSINPGGVSGVIALVDGTQALPVRGDAAGAATVVDLLGYGNADTYETAPAPAGQGTGTVGSLTRTDFADTDDNSADFAFVTDVTPQGSADGGGGDETVEATIAEIQGTGAASPLLGRTVVTRGVVTAAYPTGNFNGVYLQTPGTGADLTGHDASHGIFVFSGDLAQQAEVGQYLEVTGKVSEFGTLTEITADEWAVLDEPADPVVPAAIAFPATDAGREVFEGMLVAPQGDYTVTDTFPTNRFGSVGLAVGTKPLVQPSELHNPRTDRAGYDAVVAGNAARAVTLDDGSSWDYTNFNQPYHQTPIPYLSLENPVRVGAAVTFTDPVILDYRFQWNFQPVTQVTGVNGAAPATFENTREAAPEQTGGDIQLAFFNVLNYFTTTGDEVAGCRYFSDRVGDPVTVRDQCDPRGAAEQEDLERQQAKIVAAINALDAEVVALAEIENSARLGKPRDTALADLVDALNAAAGAGTWAYVPSPAAVPADEDVIRNALIYKAKRVVPVGQSQILIGDPAFANAREPLAQTFRALNPGGQAKGPELVVIANHFKSKGSGEGPGNDVDEGQGLSNADRKAQASALVTFASQYRTTPVFLVGDFNSYTAEDPLVVLGDAGYTNIGQTMTKEDTYSFGGLVGSLDHVFANRAATKLVTGADIWNINSGESVGLEYSRDNYNVTNLYDTSVFRSSDHDPVIVGLDVLPGTAPDHAWEKGGKK</sequence>
<dbReference type="PANTHER" id="PTHR42834:SF1">
    <property type="entry name" value="ENDONUCLEASE_EXONUCLEASE_PHOSPHATASE FAMILY PROTEIN (AFU_ORTHOLOGUE AFUA_3G09210)"/>
    <property type="match status" value="1"/>
</dbReference>
<keyword evidence="4" id="KW-0540">Nuclease</keyword>
<reference evidence="4 5" key="1">
    <citation type="submission" date="2019-07" db="EMBL/GenBank/DDBJ databases">
        <title>Georgenia wutianyii sp. nov. and Georgenia *** sp. nov. isolated from plateau pika (Ochotona curzoniae) in the Qinghai-Tibet plateau of China.</title>
        <authorList>
            <person name="Tian Z."/>
        </authorList>
    </citation>
    <scope>NUCLEOTIDE SEQUENCE [LARGE SCALE GENOMIC DNA]</scope>
    <source>
        <strain evidence="4 5">Z446</strain>
    </source>
</reference>
<dbReference type="InterPro" id="IPR047971">
    <property type="entry name" value="ExeM-like"/>
</dbReference>
<protein>
    <submittedName>
        <fullName evidence="4">ExeM/NucH family extracellular endonuclease</fullName>
    </submittedName>
</protein>
<dbReference type="CDD" id="cd10283">
    <property type="entry name" value="MnuA_DNase1-like"/>
    <property type="match status" value="1"/>
</dbReference>
<dbReference type="Pfam" id="PF00932">
    <property type="entry name" value="LTD"/>
    <property type="match status" value="1"/>
</dbReference>
<dbReference type="InterPro" id="IPR001322">
    <property type="entry name" value="Lamin_tail_dom"/>
</dbReference>
<name>A0A552WUK7_9MICO</name>
<dbReference type="PROSITE" id="PS51841">
    <property type="entry name" value="LTD"/>
    <property type="match status" value="1"/>
</dbReference>
<dbReference type="PANTHER" id="PTHR42834">
    <property type="entry name" value="ENDONUCLEASE/EXONUCLEASE/PHOSPHATASE FAMILY PROTEIN (AFU_ORTHOLOGUE AFUA_3G09210)"/>
    <property type="match status" value="1"/>
</dbReference>
<feature type="domain" description="LTD" evidence="3">
    <location>
        <begin position="28"/>
        <end position="171"/>
    </location>
</feature>
<comment type="caution">
    <text evidence="4">The sequence shown here is derived from an EMBL/GenBank/DDBJ whole genome shotgun (WGS) entry which is preliminary data.</text>
</comment>
<evidence type="ECO:0000313" key="4">
    <source>
        <dbReference type="EMBL" id="TRW46528.1"/>
    </source>
</evidence>
<keyword evidence="2" id="KW-0732">Signal</keyword>
<evidence type="ECO:0000259" key="3">
    <source>
        <dbReference type="PROSITE" id="PS51841"/>
    </source>
</evidence>
<keyword evidence="4" id="KW-0378">Hydrolase</keyword>
<dbReference type="AlphaFoldDB" id="A0A552WUK7"/>
<dbReference type="GO" id="GO:0004519">
    <property type="term" value="F:endonuclease activity"/>
    <property type="evidence" value="ECO:0007669"/>
    <property type="project" value="UniProtKB-KW"/>
</dbReference>
<keyword evidence="5" id="KW-1185">Reference proteome</keyword>
<dbReference type="InterPro" id="IPR036691">
    <property type="entry name" value="Endo/exonu/phosph_ase_sf"/>
</dbReference>
<evidence type="ECO:0000313" key="5">
    <source>
        <dbReference type="Proteomes" id="UP000318693"/>
    </source>
</evidence>
<dbReference type="EMBL" id="VJXR01000009">
    <property type="protein sequence ID" value="TRW46528.1"/>
    <property type="molecule type" value="Genomic_DNA"/>
</dbReference>
<dbReference type="SUPFAM" id="SSF74853">
    <property type="entry name" value="Lamin A/C globular tail domain"/>
    <property type="match status" value="1"/>
</dbReference>
<evidence type="ECO:0000256" key="1">
    <source>
        <dbReference type="SAM" id="MobiDB-lite"/>
    </source>
</evidence>
<organism evidence="4 5">
    <name type="scientific">Georgenia yuyongxinii</name>
    <dbReference type="NCBI Taxonomy" id="2589797"/>
    <lineage>
        <taxon>Bacteria</taxon>
        <taxon>Bacillati</taxon>
        <taxon>Actinomycetota</taxon>
        <taxon>Actinomycetes</taxon>
        <taxon>Micrococcales</taxon>
        <taxon>Bogoriellaceae</taxon>
        <taxon>Georgenia</taxon>
    </lineage>
</organism>
<dbReference type="Gene3D" id="3.60.10.10">
    <property type="entry name" value="Endonuclease/exonuclease/phosphatase"/>
    <property type="match status" value="1"/>
</dbReference>